<accession>A0ABM0QUG3</accession>
<dbReference type="RefSeq" id="XP_008572004.1">
    <property type="nucleotide sequence ID" value="XM_008573782.1"/>
</dbReference>
<keyword evidence="2" id="KW-1185">Reference proteome</keyword>
<evidence type="ECO:0000256" key="1">
    <source>
        <dbReference type="SAM" id="MobiDB-lite"/>
    </source>
</evidence>
<protein>
    <submittedName>
        <fullName evidence="3">Germinal center-associated signaling and motility protein</fullName>
    </submittedName>
</protein>
<evidence type="ECO:0000313" key="2">
    <source>
        <dbReference type="Proteomes" id="UP000694923"/>
    </source>
</evidence>
<evidence type="ECO:0000313" key="3">
    <source>
        <dbReference type="RefSeq" id="XP_008572004.1"/>
    </source>
</evidence>
<name>A0ABM0QUG3_GALVR</name>
<feature type="region of interest" description="Disordered" evidence="1">
    <location>
        <begin position="147"/>
        <end position="172"/>
    </location>
</feature>
<sequence>MLNFRWQQDTQEIPWNLRLQNPKRRTSRCWDRHIAEGCCCLPWKKIHTFKGRQDSQKENEGMSSAAIQDNADQTYMEELCYALITHRVLRRRPSGNSAEEYYENVSCRVERPGEALGGTETEYSLLCMPSTSRHPPSPENEYELCMPSRISSHPRQQPRPCLAPSETQFSHL</sequence>
<proteinExistence type="predicted"/>
<dbReference type="Pfam" id="PF15666">
    <property type="entry name" value="HGAL"/>
    <property type="match status" value="1"/>
</dbReference>
<dbReference type="InterPro" id="IPR031364">
    <property type="entry name" value="GC_assoc_lym"/>
</dbReference>
<dbReference type="Proteomes" id="UP000694923">
    <property type="component" value="Unplaced"/>
</dbReference>
<dbReference type="PANTHER" id="PTHR35351:SF2">
    <property type="entry name" value="GERMINAL CENTER-ASSOCIATED SIGNALING AND MOTILITY PROTEIN"/>
    <property type="match status" value="1"/>
</dbReference>
<dbReference type="GeneID" id="103591342"/>
<reference evidence="3" key="1">
    <citation type="submission" date="2025-08" db="UniProtKB">
        <authorList>
            <consortium name="RefSeq"/>
        </authorList>
    </citation>
    <scope>IDENTIFICATION</scope>
</reference>
<gene>
    <name evidence="3" type="primary">GCSAM</name>
</gene>
<organism evidence="2 3">
    <name type="scientific">Galeopterus variegatus</name>
    <name type="common">Malayan flying lemur</name>
    <name type="synonym">Cynocephalus variegatus</name>
    <dbReference type="NCBI Taxonomy" id="482537"/>
    <lineage>
        <taxon>Eukaryota</taxon>
        <taxon>Metazoa</taxon>
        <taxon>Chordata</taxon>
        <taxon>Craniata</taxon>
        <taxon>Vertebrata</taxon>
        <taxon>Euteleostomi</taxon>
        <taxon>Mammalia</taxon>
        <taxon>Eutheria</taxon>
        <taxon>Euarchontoglires</taxon>
        <taxon>Dermoptera</taxon>
        <taxon>Cynocephalidae</taxon>
        <taxon>Galeopterus</taxon>
    </lineage>
</organism>
<dbReference type="PANTHER" id="PTHR35351">
    <property type="entry name" value="GERMINAL CENTER-ASSOCIATED SIGNALING AND MOTILITY-LIKE PROTEIN"/>
    <property type="match status" value="1"/>
</dbReference>